<dbReference type="AlphaFoldDB" id="A0A4R7UTT9"/>
<name>A0A4R7UTT9_9PSEU</name>
<proteinExistence type="predicted"/>
<dbReference type="EMBL" id="SOCP01000025">
    <property type="protein sequence ID" value="TDV39850.1"/>
    <property type="molecule type" value="Genomic_DNA"/>
</dbReference>
<dbReference type="CDD" id="cd07067">
    <property type="entry name" value="HP_PGM_like"/>
    <property type="match status" value="1"/>
</dbReference>
<gene>
    <name evidence="3" type="ORF">CLV71_125162</name>
</gene>
<keyword evidence="4" id="KW-1185">Reference proteome</keyword>
<sequence>MASREVLAGGAVVWRAGAGEVEVALVHRPRYDDWSVPKGKLEPLESTRVAAVREVGEETGARVALGRFLARTHYRVGADHKKVEYFAARYLSGELRPSHEVDEMRWLPVSAARAALSYDRDREVLDAFTALPQDLTTVLLVRHAKAGSKSEWDHEDDLRPLSKNGRKQLAPVRVLGTLYGAERVYSAPLVRCVATVQPVADDLGVPIAEEKLLSEKAYPGREETAVDRVAEIASAGGTAVICSQGGVIPDLVARLATRSGLSLGRHLAAKKGSVWALFFDGTRLAAADYLAVP</sequence>
<reference evidence="3 4" key="1">
    <citation type="submission" date="2019-03" db="EMBL/GenBank/DDBJ databases">
        <title>Genomic Encyclopedia of Archaeal and Bacterial Type Strains, Phase II (KMG-II): from individual species to whole genera.</title>
        <authorList>
            <person name="Goeker M."/>
        </authorList>
    </citation>
    <scope>NUCLEOTIDE SEQUENCE [LARGE SCALE GENOMIC DNA]</scope>
    <source>
        <strain evidence="3 4">DSM 45499</strain>
    </source>
</reference>
<comment type="caution">
    <text evidence="3">The sequence shown here is derived from an EMBL/GenBank/DDBJ whole genome shotgun (WGS) entry which is preliminary data.</text>
</comment>
<evidence type="ECO:0000256" key="1">
    <source>
        <dbReference type="ARBA" id="ARBA00022801"/>
    </source>
</evidence>
<dbReference type="PANTHER" id="PTHR21340:SF0">
    <property type="entry name" value="BIS(5'-NUCLEOSYL)-TETRAPHOSPHATASE [ASYMMETRICAL]"/>
    <property type="match status" value="1"/>
</dbReference>
<dbReference type="GO" id="GO:0004081">
    <property type="term" value="F:bis(5'-nucleosyl)-tetraphosphatase (asymmetrical) activity"/>
    <property type="evidence" value="ECO:0007669"/>
    <property type="project" value="TreeGrafter"/>
</dbReference>
<dbReference type="InterPro" id="IPR029033">
    <property type="entry name" value="His_PPase_superfam"/>
</dbReference>
<dbReference type="PROSITE" id="PS51462">
    <property type="entry name" value="NUDIX"/>
    <property type="match status" value="1"/>
</dbReference>
<feature type="domain" description="Nudix hydrolase" evidence="2">
    <location>
        <begin position="4"/>
        <end position="129"/>
    </location>
</feature>
<dbReference type="SUPFAM" id="SSF55811">
    <property type="entry name" value="Nudix"/>
    <property type="match status" value="1"/>
</dbReference>
<dbReference type="PROSITE" id="PS00893">
    <property type="entry name" value="NUDIX_BOX"/>
    <property type="match status" value="1"/>
</dbReference>
<dbReference type="GO" id="GO:0006167">
    <property type="term" value="P:AMP biosynthetic process"/>
    <property type="evidence" value="ECO:0007669"/>
    <property type="project" value="TreeGrafter"/>
</dbReference>
<dbReference type="SUPFAM" id="SSF53254">
    <property type="entry name" value="Phosphoglycerate mutase-like"/>
    <property type="match status" value="1"/>
</dbReference>
<accession>A0A4R7UTT9</accession>
<dbReference type="GO" id="GO:0006754">
    <property type="term" value="P:ATP biosynthetic process"/>
    <property type="evidence" value="ECO:0007669"/>
    <property type="project" value="TreeGrafter"/>
</dbReference>
<dbReference type="InterPro" id="IPR051325">
    <property type="entry name" value="Nudix_hydrolase_domain"/>
</dbReference>
<dbReference type="InterPro" id="IPR013078">
    <property type="entry name" value="His_Pase_superF_clade-1"/>
</dbReference>
<dbReference type="CDD" id="cd03673">
    <property type="entry name" value="NUDIX_Ap6A_hydrolase"/>
    <property type="match status" value="1"/>
</dbReference>
<keyword evidence="1" id="KW-0378">Hydrolase</keyword>
<evidence type="ECO:0000313" key="4">
    <source>
        <dbReference type="Proteomes" id="UP000294927"/>
    </source>
</evidence>
<protein>
    <submittedName>
        <fullName evidence="3">8-oxo-dGTP diphosphatase</fullName>
    </submittedName>
</protein>
<dbReference type="InterPro" id="IPR020084">
    <property type="entry name" value="NUDIX_hydrolase_CS"/>
</dbReference>
<evidence type="ECO:0000259" key="2">
    <source>
        <dbReference type="PROSITE" id="PS51462"/>
    </source>
</evidence>
<evidence type="ECO:0000313" key="3">
    <source>
        <dbReference type="EMBL" id="TDV39850.1"/>
    </source>
</evidence>
<dbReference type="Pfam" id="PF00300">
    <property type="entry name" value="His_Phos_1"/>
    <property type="match status" value="1"/>
</dbReference>
<dbReference type="Gene3D" id="3.40.50.1240">
    <property type="entry name" value="Phosphoglycerate mutase-like"/>
    <property type="match status" value="1"/>
</dbReference>
<dbReference type="OrthoDB" id="4287477at2"/>
<dbReference type="Gene3D" id="3.90.79.10">
    <property type="entry name" value="Nucleoside Triphosphate Pyrophosphohydrolase"/>
    <property type="match status" value="1"/>
</dbReference>
<dbReference type="Pfam" id="PF00293">
    <property type="entry name" value="NUDIX"/>
    <property type="match status" value="1"/>
</dbReference>
<dbReference type="InterPro" id="IPR015797">
    <property type="entry name" value="NUDIX_hydrolase-like_dom_sf"/>
</dbReference>
<dbReference type="SMART" id="SM00855">
    <property type="entry name" value="PGAM"/>
    <property type="match status" value="1"/>
</dbReference>
<dbReference type="RefSeq" id="WP_133908739.1">
    <property type="nucleotide sequence ID" value="NZ_SOCP01000025.1"/>
</dbReference>
<dbReference type="Proteomes" id="UP000294927">
    <property type="component" value="Unassembled WGS sequence"/>
</dbReference>
<organism evidence="3 4">
    <name type="scientific">Actinophytocola oryzae</name>
    <dbReference type="NCBI Taxonomy" id="502181"/>
    <lineage>
        <taxon>Bacteria</taxon>
        <taxon>Bacillati</taxon>
        <taxon>Actinomycetota</taxon>
        <taxon>Actinomycetes</taxon>
        <taxon>Pseudonocardiales</taxon>
        <taxon>Pseudonocardiaceae</taxon>
    </lineage>
</organism>
<dbReference type="PANTHER" id="PTHR21340">
    <property type="entry name" value="DIADENOSINE 5,5-P1,P4-TETRAPHOSPHATE PYROPHOSPHOHYDROLASE MUTT"/>
    <property type="match status" value="1"/>
</dbReference>
<dbReference type="InterPro" id="IPR000086">
    <property type="entry name" value="NUDIX_hydrolase_dom"/>
</dbReference>